<name>A0A1F6C5R9_HANXR</name>
<proteinExistence type="predicted"/>
<protein>
    <submittedName>
        <fullName evidence="1">Uncharacterized protein</fullName>
    </submittedName>
</protein>
<dbReference type="EMBL" id="MFKF01000402">
    <property type="protein sequence ID" value="OGG44501.1"/>
    <property type="molecule type" value="Genomic_DNA"/>
</dbReference>
<reference evidence="1 2" key="1">
    <citation type="journal article" date="2016" name="Nat. Commun.">
        <title>Thousands of microbial genomes shed light on interconnected biogeochemical processes in an aquifer system.</title>
        <authorList>
            <person name="Anantharaman K."/>
            <person name="Brown C.T."/>
            <person name="Hug L.A."/>
            <person name="Sharon I."/>
            <person name="Castelle C.J."/>
            <person name="Probst A.J."/>
            <person name="Thomas B.C."/>
            <person name="Singh A."/>
            <person name="Wilkins M.J."/>
            <person name="Karaoz U."/>
            <person name="Brodie E.L."/>
            <person name="Williams K.H."/>
            <person name="Hubbard S.S."/>
            <person name="Banfield J.F."/>
        </authorList>
    </citation>
    <scope>NUCLEOTIDE SEQUENCE [LARGE SCALE GENOMIC DNA]</scope>
    <source>
        <strain evidence="2">RIFCSPLOWO2_12_FULL_64_10</strain>
    </source>
</reference>
<evidence type="ECO:0000313" key="2">
    <source>
        <dbReference type="Proteomes" id="UP000178606"/>
    </source>
</evidence>
<evidence type="ECO:0000313" key="1">
    <source>
        <dbReference type="EMBL" id="OGG44501.1"/>
    </source>
</evidence>
<comment type="caution">
    <text evidence="1">The sequence shown here is derived from an EMBL/GenBank/DDBJ whole genome shotgun (WGS) entry which is preliminary data.</text>
</comment>
<dbReference type="AlphaFoldDB" id="A0A1F6C5R9"/>
<dbReference type="Proteomes" id="UP000178606">
    <property type="component" value="Unassembled WGS sequence"/>
</dbReference>
<organism evidence="1 2">
    <name type="scientific">Handelsmanbacteria sp. (strain RIFCSPLOWO2_12_FULL_64_10)</name>
    <dbReference type="NCBI Taxonomy" id="1817868"/>
    <lineage>
        <taxon>Bacteria</taxon>
        <taxon>Candidatus Handelsmaniibacteriota</taxon>
    </lineage>
</organism>
<gene>
    <name evidence="1" type="ORF">A3F84_07105</name>
</gene>
<accession>A0A1F6C5R9</accession>
<sequence length="68" mass="7545">MKMDILVPPARRWSAAELRKLSPEQRDAIMEAAAALAEEEYHSNAELIAFEAFGKDDLHGDSSSAETR</sequence>